<keyword evidence="10" id="KW-1185">Reference proteome</keyword>
<dbReference type="Proteomes" id="UP001499988">
    <property type="component" value="Unassembled WGS sequence"/>
</dbReference>
<comment type="caution">
    <text evidence="9">The sequence shown here is derived from an EMBL/GenBank/DDBJ whole genome shotgun (WGS) entry which is preliminary data.</text>
</comment>
<dbReference type="InterPro" id="IPR000522">
    <property type="entry name" value="ABC_transptr_permease_BtuC"/>
</dbReference>
<evidence type="ECO:0000313" key="10">
    <source>
        <dbReference type="Proteomes" id="UP001499988"/>
    </source>
</evidence>
<evidence type="ECO:0000256" key="4">
    <source>
        <dbReference type="ARBA" id="ARBA00022475"/>
    </source>
</evidence>
<comment type="subcellular location">
    <subcellularLocation>
        <location evidence="1">Cell membrane</location>
        <topology evidence="1">Multi-pass membrane protein</topology>
    </subcellularLocation>
</comment>
<evidence type="ECO:0000256" key="3">
    <source>
        <dbReference type="ARBA" id="ARBA00022448"/>
    </source>
</evidence>
<feature type="transmembrane region" description="Helical" evidence="8">
    <location>
        <begin position="125"/>
        <end position="147"/>
    </location>
</feature>
<protein>
    <submittedName>
        <fullName evidence="9">Iron ABC transporter permease</fullName>
    </submittedName>
</protein>
<name>A0ABP9EEY9_9GAMM</name>
<keyword evidence="5 8" id="KW-0812">Transmembrane</keyword>
<gene>
    <name evidence="9" type="ORF">GCM10023333_06550</name>
</gene>
<dbReference type="EMBL" id="BAABJZ010000007">
    <property type="protein sequence ID" value="GAA4875983.1"/>
    <property type="molecule type" value="Genomic_DNA"/>
</dbReference>
<evidence type="ECO:0000256" key="6">
    <source>
        <dbReference type="ARBA" id="ARBA00022989"/>
    </source>
</evidence>
<dbReference type="RefSeq" id="WP_345333379.1">
    <property type="nucleotide sequence ID" value="NZ_BAABJZ010000007.1"/>
</dbReference>
<feature type="transmembrane region" description="Helical" evidence="8">
    <location>
        <begin position="154"/>
        <end position="175"/>
    </location>
</feature>
<evidence type="ECO:0000313" key="9">
    <source>
        <dbReference type="EMBL" id="GAA4875983.1"/>
    </source>
</evidence>
<feature type="transmembrane region" description="Helical" evidence="8">
    <location>
        <begin position="69"/>
        <end position="89"/>
    </location>
</feature>
<evidence type="ECO:0000256" key="1">
    <source>
        <dbReference type="ARBA" id="ARBA00004651"/>
    </source>
</evidence>
<accession>A0ABP9EEY9</accession>
<keyword evidence="7 8" id="KW-0472">Membrane</keyword>
<keyword evidence="4" id="KW-1003">Cell membrane</keyword>
<evidence type="ECO:0000256" key="5">
    <source>
        <dbReference type="ARBA" id="ARBA00022692"/>
    </source>
</evidence>
<sequence length="345" mass="36857">MTTKVRLCTLWTLGSLLLLALFMGRYEIGVQAIFQSFARLPEVLYCLASRSPLPEDLTPEQQVFLLLRLPRIVLALLIGAGLALSGAVYQGVFRNPLVSPDILGVTSGCVFGAALGLLWPQGGWLWVQACALLFGLAAAFASMTIAARLGQGSLLLLIMTGIIVGSMFSAGLMILKTLADPYGELPAIVFWLMGSLSAASWSNVAQVLPLALFGYALFHLYRYRLNVLCLGDRPSQSLGLDPVKLRYGLIAMASCVVAACVASVGQIAWIGLVIPHMVRTFTGSDHLSLIPLSTLFGGAFLLLSDSFARSAFAVEVPVGIVTSLIGAPLFAYLLFRRQSQGGHHA</sequence>
<evidence type="ECO:0000256" key="8">
    <source>
        <dbReference type="SAM" id="Phobius"/>
    </source>
</evidence>
<dbReference type="InterPro" id="IPR037294">
    <property type="entry name" value="ABC_BtuC-like"/>
</dbReference>
<feature type="transmembrane region" description="Helical" evidence="8">
    <location>
        <begin position="316"/>
        <end position="335"/>
    </location>
</feature>
<feature type="transmembrane region" description="Helical" evidence="8">
    <location>
        <begin position="207"/>
        <end position="225"/>
    </location>
</feature>
<keyword evidence="6 8" id="KW-1133">Transmembrane helix</keyword>
<dbReference type="Pfam" id="PF01032">
    <property type="entry name" value="FecCD"/>
    <property type="match status" value="1"/>
</dbReference>
<feature type="transmembrane region" description="Helical" evidence="8">
    <location>
        <begin position="245"/>
        <end position="274"/>
    </location>
</feature>
<comment type="similarity">
    <text evidence="2">Belongs to the binding-protein-dependent transport system permease family. FecCD subfamily.</text>
</comment>
<organism evidence="9 10">
    <name type="scientific">Ferrimonas pelagia</name>
    <dbReference type="NCBI Taxonomy" id="1177826"/>
    <lineage>
        <taxon>Bacteria</taxon>
        <taxon>Pseudomonadati</taxon>
        <taxon>Pseudomonadota</taxon>
        <taxon>Gammaproteobacteria</taxon>
        <taxon>Alteromonadales</taxon>
        <taxon>Ferrimonadaceae</taxon>
        <taxon>Ferrimonas</taxon>
    </lineage>
</organism>
<dbReference type="PANTHER" id="PTHR30472">
    <property type="entry name" value="FERRIC ENTEROBACTIN TRANSPORT SYSTEM PERMEASE PROTEIN"/>
    <property type="match status" value="1"/>
</dbReference>
<evidence type="ECO:0000256" key="2">
    <source>
        <dbReference type="ARBA" id="ARBA00007935"/>
    </source>
</evidence>
<evidence type="ECO:0000256" key="7">
    <source>
        <dbReference type="ARBA" id="ARBA00023136"/>
    </source>
</evidence>
<dbReference type="CDD" id="cd06550">
    <property type="entry name" value="TM_ABC_iron-siderophores_like"/>
    <property type="match status" value="1"/>
</dbReference>
<proteinExistence type="inferred from homology"/>
<dbReference type="SUPFAM" id="SSF81345">
    <property type="entry name" value="ABC transporter involved in vitamin B12 uptake, BtuC"/>
    <property type="match status" value="1"/>
</dbReference>
<dbReference type="PANTHER" id="PTHR30472:SF70">
    <property type="entry name" value="MOLYBDATE IMPORT SYSTEM PERMEASE PROTEIN MOLB"/>
    <property type="match status" value="1"/>
</dbReference>
<feature type="transmembrane region" description="Helical" evidence="8">
    <location>
        <begin position="101"/>
        <end position="119"/>
    </location>
</feature>
<reference evidence="10" key="1">
    <citation type="journal article" date="2019" name="Int. J. Syst. Evol. Microbiol.">
        <title>The Global Catalogue of Microorganisms (GCM) 10K type strain sequencing project: providing services to taxonomists for standard genome sequencing and annotation.</title>
        <authorList>
            <consortium name="The Broad Institute Genomics Platform"/>
            <consortium name="The Broad Institute Genome Sequencing Center for Infectious Disease"/>
            <person name="Wu L."/>
            <person name="Ma J."/>
        </authorList>
    </citation>
    <scope>NUCLEOTIDE SEQUENCE [LARGE SCALE GENOMIC DNA]</scope>
    <source>
        <strain evidence="10">JCM 18401</strain>
    </source>
</reference>
<keyword evidence="3" id="KW-0813">Transport</keyword>
<feature type="transmembrane region" description="Helical" evidence="8">
    <location>
        <begin position="286"/>
        <end position="304"/>
    </location>
</feature>
<dbReference type="Gene3D" id="1.10.3470.10">
    <property type="entry name" value="ABC transporter involved in vitamin B12 uptake, BtuC"/>
    <property type="match status" value="1"/>
</dbReference>